<gene>
    <name evidence="2" type="ORF">B0I29_106292</name>
</gene>
<feature type="compositionally biased region" description="Low complexity" evidence="1">
    <location>
        <begin position="41"/>
        <end position="123"/>
    </location>
</feature>
<evidence type="ECO:0008006" key="4">
    <source>
        <dbReference type="Google" id="ProtNLM"/>
    </source>
</evidence>
<dbReference type="OrthoDB" id="3288201at2"/>
<organism evidence="2 3">
    <name type="scientific">Actinoplanes lutulentus</name>
    <dbReference type="NCBI Taxonomy" id="1287878"/>
    <lineage>
        <taxon>Bacteria</taxon>
        <taxon>Bacillati</taxon>
        <taxon>Actinomycetota</taxon>
        <taxon>Actinomycetes</taxon>
        <taxon>Micromonosporales</taxon>
        <taxon>Micromonosporaceae</taxon>
        <taxon>Actinoplanes</taxon>
    </lineage>
</organism>
<protein>
    <recommendedName>
        <fullName evidence="4">PKD domain-containing protein</fullName>
    </recommendedName>
</protein>
<dbReference type="InterPro" id="IPR013783">
    <property type="entry name" value="Ig-like_fold"/>
</dbReference>
<dbReference type="Proteomes" id="UP000249341">
    <property type="component" value="Unassembled WGS sequence"/>
</dbReference>
<dbReference type="Gene3D" id="2.60.40.10">
    <property type="entry name" value="Immunoglobulins"/>
    <property type="match status" value="1"/>
</dbReference>
<dbReference type="SUPFAM" id="SSF49299">
    <property type="entry name" value="PKD domain"/>
    <property type="match status" value="1"/>
</dbReference>
<dbReference type="InterPro" id="IPR035986">
    <property type="entry name" value="PKD_dom_sf"/>
</dbReference>
<sequence length="440" mass="46919">MKPRLSRPLLAAFVSGAIVAGGVVYTAPVLAAGPVASPAAAIDATDTPEPTETSGSPTATETTTSAAPVETTTSAAPVETTTSAAPVETTTSAAPVETTTSASPTPTKTTTSPAPVKTTTPAPKDTKAPTGSFRLSATSIWTGQKVTFSQSAAEYQDDRDADSAITRKISWGDGTSTTLAANATSYAKQYTRAGRFNVTETLTDRSGNRATTAAKVVSVTVPAKWALSRYTIYQGARFEVSISKVPAGTDKIHVDWGDGWIDTLGGRDQKFGGTILYRKNTDTKISGKVKMRIAFTNKNGWTGWLPLATVNVLKDNWKPKLTVTKPKKPNKISSWKTIKGTLTDKGSGVTVARVTIIRVTTSGKLYCLTQKKKWKRYTTEAQFMKHCGNNGVEIKPSKKGNWSMKVPSGVTKGQIVVLAWTYDRAHNYAGKNREATLTKK</sequence>
<reference evidence="2 3" key="1">
    <citation type="submission" date="2018-06" db="EMBL/GenBank/DDBJ databases">
        <title>Genomic Encyclopedia of Type Strains, Phase III (KMG-III): the genomes of soil and plant-associated and newly described type strains.</title>
        <authorList>
            <person name="Whitman W."/>
        </authorList>
    </citation>
    <scope>NUCLEOTIDE SEQUENCE [LARGE SCALE GENOMIC DNA]</scope>
    <source>
        <strain evidence="2 3">CGMCC 4.7090</strain>
    </source>
</reference>
<dbReference type="EMBL" id="QLMJ01000006">
    <property type="protein sequence ID" value="RAK38022.1"/>
    <property type="molecule type" value="Genomic_DNA"/>
</dbReference>
<evidence type="ECO:0000256" key="1">
    <source>
        <dbReference type="SAM" id="MobiDB-lite"/>
    </source>
</evidence>
<evidence type="ECO:0000313" key="3">
    <source>
        <dbReference type="Proteomes" id="UP000249341"/>
    </source>
</evidence>
<proteinExistence type="predicted"/>
<evidence type="ECO:0000313" key="2">
    <source>
        <dbReference type="EMBL" id="RAK38022.1"/>
    </source>
</evidence>
<accession>A0A327ZD00</accession>
<dbReference type="GO" id="GO:0005975">
    <property type="term" value="P:carbohydrate metabolic process"/>
    <property type="evidence" value="ECO:0007669"/>
    <property type="project" value="UniProtKB-ARBA"/>
</dbReference>
<dbReference type="AlphaFoldDB" id="A0A327ZD00"/>
<feature type="region of interest" description="Disordered" evidence="1">
    <location>
        <begin position="41"/>
        <end position="131"/>
    </location>
</feature>
<dbReference type="RefSeq" id="WP_146616803.1">
    <property type="nucleotide sequence ID" value="NZ_JACHWI010000005.1"/>
</dbReference>
<keyword evidence="3" id="KW-1185">Reference proteome</keyword>
<name>A0A327ZD00_9ACTN</name>
<comment type="caution">
    <text evidence="2">The sequence shown here is derived from an EMBL/GenBank/DDBJ whole genome shotgun (WGS) entry which is preliminary data.</text>
</comment>